<keyword evidence="5 8" id="KW-1133">Transmembrane helix</keyword>
<feature type="transmembrane region" description="Helical" evidence="8">
    <location>
        <begin position="429"/>
        <end position="446"/>
    </location>
</feature>
<dbReference type="Gene3D" id="1.20.1250.20">
    <property type="entry name" value="MFS general substrate transporter like domains"/>
    <property type="match status" value="1"/>
</dbReference>
<dbReference type="Gene3D" id="1.20.1720.10">
    <property type="entry name" value="Multidrug resistance protein D"/>
    <property type="match status" value="1"/>
</dbReference>
<evidence type="ECO:0000256" key="2">
    <source>
        <dbReference type="ARBA" id="ARBA00022448"/>
    </source>
</evidence>
<feature type="transmembrane region" description="Helical" evidence="8">
    <location>
        <begin position="45"/>
        <end position="63"/>
    </location>
</feature>
<feature type="transmembrane region" description="Helical" evidence="8">
    <location>
        <begin position="348"/>
        <end position="366"/>
    </location>
</feature>
<feature type="signal peptide" evidence="9">
    <location>
        <begin position="1"/>
        <end position="29"/>
    </location>
</feature>
<feature type="transmembrane region" description="Helical" evidence="8">
    <location>
        <begin position="223"/>
        <end position="241"/>
    </location>
</feature>
<evidence type="ECO:0000256" key="7">
    <source>
        <dbReference type="ARBA" id="ARBA00023251"/>
    </source>
</evidence>
<keyword evidence="9" id="KW-0732">Signal</keyword>
<dbReference type="PANTHER" id="PTHR42718">
    <property type="entry name" value="MAJOR FACILITATOR SUPERFAMILY MULTIDRUG TRANSPORTER MFSC"/>
    <property type="match status" value="1"/>
</dbReference>
<feature type="transmembrane region" description="Helical" evidence="8">
    <location>
        <begin position="325"/>
        <end position="342"/>
    </location>
</feature>
<gene>
    <name evidence="11" type="ORF">GCM10010357_25540</name>
</gene>
<comment type="caution">
    <text evidence="11">The sequence shown here is derived from an EMBL/GenBank/DDBJ whole genome shotgun (WGS) entry which is preliminary data.</text>
</comment>
<keyword evidence="7" id="KW-0046">Antibiotic resistance</keyword>
<dbReference type="PROSITE" id="PS50850">
    <property type="entry name" value="MFS"/>
    <property type="match status" value="1"/>
</dbReference>
<evidence type="ECO:0000259" key="10">
    <source>
        <dbReference type="PROSITE" id="PS50850"/>
    </source>
</evidence>
<evidence type="ECO:0000313" key="11">
    <source>
        <dbReference type="EMBL" id="GAA0403421.1"/>
    </source>
</evidence>
<proteinExistence type="predicted"/>
<evidence type="ECO:0000313" key="12">
    <source>
        <dbReference type="Proteomes" id="UP001500879"/>
    </source>
</evidence>
<feature type="transmembrane region" description="Helical" evidence="8">
    <location>
        <begin position="75"/>
        <end position="94"/>
    </location>
</feature>
<evidence type="ECO:0000256" key="4">
    <source>
        <dbReference type="ARBA" id="ARBA00022692"/>
    </source>
</evidence>
<evidence type="ECO:0000256" key="8">
    <source>
        <dbReference type="SAM" id="Phobius"/>
    </source>
</evidence>
<dbReference type="EMBL" id="BAAABX010000026">
    <property type="protein sequence ID" value="GAA0403421.1"/>
    <property type="molecule type" value="Genomic_DNA"/>
</dbReference>
<dbReference type="RefSeq" id="WP_344023331.1">
    <property type="nucleotide sequence ID" value="NZ_BAAABX010000026.1"/>
</dbReference>
<reference evidence="11 12" key="1">
    <citation type="journal article" date="2019" name="Int. J. Syst. Evol. Microbiol.">
        <title>The Global Catalogue of Microorganisms (GCM) 10K type strain sequencing project: providing services to taxonomists for standard genome sequencing and annotation.</title>
        <authorList>
            <consortium name="The Broad Institute Genomics Platform"/>
            <consortium name="The Broad Institute Genome Sequencing Center for Infectious Disease"/>
            <person name="Wu L."/>
            <person name="Ma J."/>
        </authorList>
    </citation>
    <scope>NUCLEOTIDE SEQUENCE [LARGE SCALE GENOMIC DNA]</scope>
    <source>
        <strain evidence="11 12">JCM 4788</strain>
    </source>
</reference>
<sequence length="456" mass="44848">MNSRASRLPSLGCHGALLCGALAIAAVNAAVPAVSADLATTPAGTRWFAAAYQLACGPLQLGAGRVADRRGQRGVLLGSLAVFAAGGLLAATATDATSLVAARLVQGAGGSALSPVSLALLLTLRDTEEGAAPRAVAGWVSTAAAASCLGPLLGGLLTELLGWRAVFTALTVLALLTAGCLLSPRAAVTVPPPPREPLDAPGIALCAAAATAALVTLTTPATAVPAAGVLTVLVGLLVLRVRRVPHAALDTGLLRRPATRRALLVLLTLFAAHSAFTFQTAFVLTRAHGLGPFGAALATLPSAVPAVLTARLAGTRSGDDGARPMRAGLLCVAVGLLTGCAGRCAPTPVPLLLCAFALMGCGLGLANGSAMTTIGTAGRSARATATATTFAMLGGASGPAATAASATLTAALPTPCGPLPAGNPQEPQHALPLIALTTLVLAFVLTRGRDGTRAPA</sequence>
<feature type="transmembrane region" description="Helical" evidence="8">
    <location>
        <begin position="290"/>
        <end position="313"/>
    </location>
</feature>
<evidence type="ECO:0000256" key="1">
    <source>
        <dbReference type="ARBA" id="ARBA00004651"/>
    </source>
</evidence>
<dbReference type="InterPro" id="IPR011701">
    <property type="entry name" value="MFS"/>
</dbReference>
<keyword evidence="4 8" id="KW-0812">Transmembrane</keyword>
<protein>
    <recommendedName>
        <fullName evidence="10">Major facilitator superfamily (MFS) profile domain-containing protein</fullName>
    </recommendedName>
</protein>
<dbReference type="PANTHER" id="PTHR42718:SF46">
    <property type="entry name" value="BLR6921 PROTEIN"/>
    <property type="match status" value="1"/>
</dbReference>
<organism evidence="11 12">
    <name type="scientific">Streptomyces luteireticuli</name>
    <dbReference type="NCBI Taxonomy" id="173858"/>
    <lineage>
        <taxon>Bacteria</taxon>
        <taxon>Bacillati</taxon>
        <taxon>Actinomycetota</taxon>
        <taxon>Actinomycetes</taxon>
        <taxon>Kitasatosporales</taxon>
        <taxon>Streptomycetaceae</taxon>
        <taxon>Streptomyces</taxon>
    </lineage>
</organism>
<evidence type="ECO:0000256" key="3">
    <source>
        <dbReference type="ARBA" id="ARBA00022475"/>
    </source>
</evidence>
<evidence type="ECO:0000256" key="5">
    <source>
        <dbReference type="ARBA" id="ARBA00022989"/>
    </source>
</evidence>
<keyword evidence="12" id="KW-1185">Reference proteome</keyword>
<dbReference type="InterPro" id="IPR020846">
    <property type="entry name" value="MFS_dom"/>
</dbReference>
<evidence type="ECO:0000256" key="6">
    <source>
        <dbReference type="ARBA" id="ARBA00023136"/>
    </source>
</evidence>
<accession>A0ABN0YPP7</accession>
<feature type="transmembrane region" description="Helical" evidence="8">
    <location>
        <begin position="262"/>
        <end position="284"/>
    </location>
</feature>
<feature type="transmembrane region" description="Helical" evidence="8">
    <location>
        <begin position="163"/>
        <end position="188"/>
    </location>
</feature>
<keyword evidence="6 8" id="KW-0472">Membrane</keyword>
<keyword evidence="3" id="KW-1003">Cell membrane</keyword>
<dbReference type="Pfam" id="PF07690">
    <property type="entry name" value="MFS_1"/>
    <property type="match status" value="1"/>
</dbReference>
<feature type="domain" description="Major facilitator superfamily (MFS) profile" evidence="10">
    <location>
        <begin position="1"/>
        <end position="453"/>
    </location>
</feature>
<dbReference type="SUPFAM" id="SSF103473">
    <property type="entry name" value="MFS general substrate transporter"/>
    <property type="match status" value="1"/>
</dbReference>
<name>A0ABN0YPP7_9ACTN</name>
<keyword evidence="2" id="KW-0813">Transport</keyword>
<feature type="chain" id="PRO_5046964309" description="Major facilitator superfamily (MFS) profile domain-containing protein" evidence="9">
    <location>
        <begin position="30"/>
        <end position="456"/>
    </location>
</feature>
<dbReference type="InterPro" id="IPR036259">
    <property type="entry name" value="MFS_trans_sf"/>
</dbReference>
<feature type="transmembrane region" description="Helical" evidence="8">
    <location>
        <begin position="136"/>
        <end position="157"/>
    </location>
</feature>
<feature type="transmembrane region" description="Helical" evidence="8">
    <location>
        <begin position="387"/>
        <end position="409"/>
    </location>
</feature>
<evidence type="ECO:0000256" key="9">
    <source>
        <dbReference type="SAM" id="SignalP"/>
    </source>
</evidence>
<dbReference type="Proteomes" id="UP001500879">
    <property type="component" value="Unassembled WGS sequence"/>
</dbReference>
<comment type="subcellular location">
    <subcellularLocation>
        <location evidence="1">Cell membrane</location>
        <topology evidence="1">Multi-pass membrane protein</topology>
    </subcellularLocation>
</comment>